<dbReference type="Proteomes" id="UP000029120">
    <property type="component" value="Unassembled WGS sequence"/>
</dbReference>
<keyword evidence="2" id="KW-1185">Reference proteome</keyword>
<reference evidence="2" key="1">
    <citation type="journal article" date="2015" name="Nat. Plants">
        <title>Genome expansion of Arabis alpina linked with retrotransposition and reduced symmetric DNA methylation.</title>
        <authorList>
            <person name="Willing E.M."/>
            <person name="Rawat V."/>
            <person name="Mandakova T."/>
            <person name="Maumus F."/>
            <person name="James G.V."/>
            <person name="Nordstroem K.J."/>
            <person name="Becker C."/>
            <person name="Warthmann N."/>
            <person name="Chica C."/>
            <person name="Szarzynska B."/>
            <person name="Zytnicki M."/>
            <person name="Albani M.C."/>
            <person name="Kiefer C."/>
            <person name="Bergonzi S."/>
            <person name="Castaings L."/>
            <person name="Mateos J.L."/>
            <person name="Berns M.C."/>
            <person name="Bujdoso N."/>
            <person name="Piofczyk T."/>
            <person name="de Lorenzo L."/>
            <person name="Barrero-Sicilia C."/>
            <person name="Mateos I."/>
            <person name="Piednoel M."/>
            <person name="Hagmann J."/>
            <person name="Chen-Min-Tao R."/>
            <person name="Iglesias-Fernandez R."/>
            <person name="Schuster S.C."/>
            <person name="Alonso-Blanco C."/>
            <person name="Roudier F."/>
            <person name="Carbonero P."/>
            <person name="Paz-Ares J."/>
            <person name="Davis S.J."/>
            <person name="Pecinka A."/>
            <person name="Quesneville H."/>
            <person name="Colot V."/>
            <person name="Lysak M.A."/>
            <person name="Weigel D."/>
            <person name="Coupland G."/>
            <person name="Schneeberger K."/>
        </authorList>
    </citation>
    <scope>NUCLEOTIDE SEQUENCE [LARGE SCALE GENOMIC DNA]</scope>
    <source>
        <strain evidence="2">cv. Pajares</strain>
    </source>
</reference>
<accession>A0A087FZM4</accession>
<evidence type="ECO:0000313" key="1">
    <source>
        <dbReference type="EMBL" id="KFK23076.1"/>
    </source>
</evidence>
<proteinExistence type="predicted"/>
<dbReference type="Gramene" id="KFK23076">
    <property type="protein sequence ID" value="KFK23076"/>
    <property type="gene ID" value="AALP_AAs53663U000100"/>
</dbReference>
<evidence type="ECO:0000313" key="2">
    <source>
        <dbReference type="Proteomes" id="UP000029120"/>
    </source>
</evidence>
<gene>
    <name evidence="1" type="ORF">AALP_AAs53663U000100</name>
</gene>
<protein>
    <submittedName>
        <fullName evidence="1">Uncharacterized protein</fullName>
    </submittedName>
</protein>
<dbReference type="EMBL" id="KL982727">
    <property type="protein sequence ID" value="KFK23076.1"/>
    <property type="molecule type" value="Genomic_DNA"/>
</dbReference>
<name>A0A087FZM4_ARAAL</name>
<organism evidence="1 2">
    <name type="scientific">Arabis alpina</name>
    <name type="common">Alpine rock-cress</name>
    <dbReference type="NCBI Taxonomy" id="50452"/>
    <lineage>
        <taxon>Eukaryota</taxon>
        <taxon>Viridiplantae</taxon>
        <taxon>Streptophyta</taxon>
        <taxon>Embryophyta</taxon>
        <taxon>Tracheophyta</taxon>
        <taxon>Spermatophyta</taxon>
        <taxon>Magnoliopsida</taxon>
        <taxon>eudicotyledons</taxon>
        <taxon>Gunneridae</taxon>
        <taxon>Pentapetalae</taxon>
        <taxon>rosids</taxon>
        <taxon>malvids</taxon>
        <taxon>Brassicales</taxon>
        <taxon>Brassicaceae</taxon>
        <taxon>Arabideae</taxon>
        <taxon>Arabis</taxon>
    </lineage>
</organism>
<sequence>MIAAKAKATLEAGRITTFRIGGTCEVLPSEAPIAQSLGVIPPASLPVNSDSAAIPPCPAVNVSQTPPPRAPSLTLLPSLGTFVKGLPVHWETRQFGFLRVMTIVGHFPIPMTLVSSDIKVGAELIRKIGGTGVKFPANEDLLVPDRFLDWSRDLLNIINSGSRIIGLYEAVVAEKEKQIKSLLACTDVDATRKELDRQKARVDSWEVSANANRQSADDYVVLVEVLKEEKHRLEDEVKKRDVHLEAASAEIAGLRANMEKSRFTEDRLRKEPGEARRRADEIASGSSARGARHSAHLEWIHLYLIALHIQEDVKAQLCYRREAPMSLEKMVEAEYELPPSLLENYVNEEE</sequence>
<dbReference type="AlphaFoldDB" id="A0A087FZM4"/>